<dbReference type="InterPro" id="IPR004358">
    <property type="entry name" value="Sig_transdc_His_kin-like_C"/>
</dbReference>
<dbReference type="SUPFAM" id="SSF103190">
    <property type="entry name" value="Sensory domain-like"/>
    <property type="match status" value="1"/>
</dbReference>
<dbReference type="EC" id="2.7.13.3" evidence="3"/>
<evidence type="ECO:0000256" key="5">
    <source>
        <dbReference type="ARBA" id="ARBA00022553"/>
    </source>
</evidence>
<keyword evidence="8" id="KW-0547">Nucleotide-binding</keyword>
<dbReference type="PROSITE" id="PS50885">
    <property type="entry name" value="HAMP"/>
    <property type="match status" value="1"/>
</dbReference>
<name>A0ABW2FM16_9BACL</name>
<evidence type="ECO:0000259" key="16">
    <source>
        <dbReference type="PROSITE" id="PS50885"/>
    </source>
</evidence>
<keyword evidence="11 14" id="KW-1133">Transmembrane helix</keyword>
<dbReference type="SUPFAM" id="SSF55874">
    <property type="entry name" value="ATPase domain of HSP90 chaperone/DNA topoisomerase II/histidine kinase"/>
    <property type="match status" value="1"/>
</dbReference>
<keyword evidence="12" id="KW-0902">Two-component regulatory system</keyword>
<evidence type="ECO:0000313" key="18">
    <source>
        <dbReference type="Proteomes" id="UP001596378"/>
    </source>
</evidence>
<dbReference type="PANTHER" id="PTHR43065:SF47">
    <property type="match status" value="1"/>
</dbReference>
<evidence type="ECO:0000256" key="6">
    <source>
        <dbReference type="ARBA" id="ARBA00022679"/>
    </source>
</evidence>
<evidence type="ECO:0000256" key="7">
    <source>
        <dbReference type="ARBA" id="ARBA00022692"/>
    </source>
</evidence>
<keyword evidence="13 14" id="KW-0472">Membrane</keyword>
<feature type="transmembrane region" description="Helical" evidence="14">
    <location>
        <begin position="23"/>
        <end position="44"/>
    </location>
</feature>
<dbReference type="InterPro" id="IPR036890">
    <property type="entry name" value="HATPase_C_sf"/>
</dbReference>
<dbReference type="CDD" id="cd06225">
    <property type="entry name" value="HAMP"/>
    <property type="match status" value="1"/>
</dbReference>
<accession>A0ABW2FM16</accession>
<evidence type="ECO:0000256" key="2">
    <source>
        <dbReference type="ARBA" id="ARBA00004651"/>
    </source>
</evidence>
<keyword evidence="6" id="KW-0808">Transferase</keyword>
<dbReference type="Proteomes" id="UP001596378">
    <property type="component" value="Unassembled WGS sequence"/>
</dbReference>
<keyword evidence="10 17" id="KW-0067">ATP-binding</keyword>
<evidence type="ECO:0000256" key="13">
    <source>
        <dbReference type="ARBA" id="ARBA00023136"/>
    </source>
</evidence>
<evidence type="ECO:0000256" key="11">
    <source>
        <dbReference type="ARBA" id="ARBA00022989"/>
    </source>
</evidence>
<dbReference type="InterPro" id="IPR003661">
    <property type="entry name" value="HisK_dim/P_dom"/>
</dbReference>
<dbReference type="EMBL" id="JBHTAI010000026">
    <property type="protein sequence ID" value="MFC7152833.1"/>
    <property type="molecule type" value="Genomic_DNA"/>
</dbReference>
<dbReference type="Gene3D" id="3.30.450.20">
    <property type="entry name" value="PAS domain"/>
    <property type="match status" value="1"/>
</dbReference>
<feature type="domain" description="HAMP" evidence="16">
    <location>
        <begin position="201"/>
        <end position="254"/>
    </location>
</feature>
<reference evidence="18" key="1">
    <citation type="journal article" date="2019" name="Int. J. Syst. Evol. Microbiol.">
        <title>The Global Catalogue of Microorganisms (GCM) 10K type strain sequencing project: providing services to taxonomists for standard genome sequencing and annotation.</title>
        <authorList>
            <consortium name="The Broad Institute Genomics Platform"/>
            <consortium name="The Broad Institute Genome Sequencing Center for Infectious Disease"/>
            <person name="Wu L."/>
            <person name="Ma J."/>
        </authorList>
    </citation>
    <scope>NUCLEOTIDE SEQUENCE [LARGE SCALE GENOMIC DNA]</scope>
    <source>
        <strain evidence="18">KCTC 12907</strain>
    </source>
</reference>
<proteinExistence type="predicted"/>
<gene>
    <name evidence="17" type="ORF">ACFQMJ_30210</name>
</gene>
<evidence type="ECO:0000256" key="12">
    <source>
        <dbReference type="ARBA" id="ARBA00023012"/>
    </source>
</evidence>
<sequence>MLQPNLDKGMDKLRRNLSMRSKIVFLFAVVIIILSFSFVAFDFYTLRKTVEKTYVAQLEGVATAINGHYEGSHSIEDVQQFLSYIHGKDPNFLQLTLTDTDGTVLASTDSASIGGQSPNDTAGLLERGQSVVSHIKDSGGMPQVMLLAPMFEDGATIGVLEVLFDSSQEEAIIDKRERWIFIVAWFIILLAVGSLSLIIQRLLIAPLLILRKSAMAVQQGERHVQLSLNSASREINELSGAFNDMVLNLENRYEELQNAQKQLVQSEKMVALGSLVAGISHEINTPVGIGVTAVSFLDQKTNEFAALFRENKAKRSDVETYLRTIGDSIAIIGTNLQRASDLVRSFKQVSVDQSSEAKRTFQVKDYLEEVLLSLHPRLKKTHHRVVVDCEESLEITSYPGAISQIVTNLLMNSLIHAYEPDDEGTIRLSVTRSGDKLTLRYSDDGKGMEPDVADKMFDPFFTTNRGGGGTGLGMHIVYNLATQTLGGTIRCDSERGRGITVTIEFSVAATARASALARKS</sequence>
<evidence type="ECO:0000256" key="4">
    <source>
        <dbReference type="ARBA" id="ARBA00022475"/>
    </source>
</evidence>
<dbReference type="PROSITE" id="PS50109">
    <property type="entry name" value="HIS_KIN"/>
    <property type="match status" value="1"/>
</dbReference>
<dbReference type="GO" id="GO:0005524">
    <property type="term" value="F:ATP binding"/>
    <property type="evidence" value="ECO:0007669"/>
    <property type="project" value="UniProtKB-KW"/>
</dbReference>
<organism evidence="17 18">
    <name type="scientific">Cohnella cellulosilytica</name>
    <dbReference type="NCBI Taxonomy" id="986710"/>
    <lineage>
        <taxon>Bacteria</taxon>
        <taxon>Bacillati</taxon>
        <taxon>Bacillota</taxon>
        <taxon>Bacilli</taxon>
        <taxon>Bacillales</taxon>
        <taxon>Paenibacillaceae</taxon>
        <taxon>Cohnella</taxon>
    </lineage>
</organism>
<dbReference type="Gene3D" id="6.10.340.10">
    <property type="match status" value="1"/>
</dbReference>
<comment type="catalytic activity">
    <reaction evidence="1">
        <text>ATP + protein L-histidine = ADP + protein N-phospho-L-histidine.</text>
        <dbReference type="EC" id="2.7.13.3"/>
    </reaction>
</comment>
<evidence type="ECO:0000256" key="10">
    <source>
        <dbReference type="ARBA" id="ARBA00022840"/>
    </source>
</evidence>
<dbReference type="RefSeq" id="WP_378050969.1">
    <property type="nucleotide sequence ID" value="NZ_JBHMDN010000031.1"/>
</dbReference>
<dbReference type="SMART" id="SM00387">
    <property type="entry name" value="HATPase_c"/>
    <property type="match status" value="1"/>
</dbReference>
<evidence type="ECO:0000256" key="9">
    <source>
        <dbReference type="ARBA" id="ARBA00022777"/>
    </source>
</evidence>
<protein>
    <recommendedName>
        <fullName evidence="3">histidine kinase</fullName>
        <ecNumber evidence="3">2.7.13.3</ecNumber>
    </recommendedName>
</protein>
<evidence type="ECO:0000259" key="15">
    <source>
        <dbReference type="PROSITE" id="PS50109"/>
    </source>
</evidence>
<evidence type="ECO:0000256" key="1">
    <source>
        <dbReference type="ARBA" id="ARBA00000085"/>
    </source>
</evidence>
<keyword evidence="4" id="KW-1003">Cell membrane</keyword>
<dbReference type="Gene3D" id="1.10.287.130">
    <property type="match status" value="1"/>
</dbReference>
<evidence type="ECO:0000256" key="14">
    <source>
        <dbReference type="SAM" id="Phobius"/>
    </source>
</evidence>
<dbReference type="SMART" id="SM00304">
    <property type="entry name" value="HAMP"/>
    <property type="match status" value="1"/>
</dbReference>
<keyword evidence="7 14" id="KW-0812">Transmembrane</keyword>
<comment type="caution">
    <text evidence="17">The sequence shown here is derived from an EMBL/GenBank/DDBJ whole genome shotgun (WGS) entry which is preliminary data.</text>
</comment>
<dbReference type="InterPro" id="IPR003594">
    <property type="entry name" value="HATPase_dom"/>
</dbReference>
<keyword evidence="9" id="KW-0418">Kinase</keyword>
<evidence type="ECO:0000256" key="3">
    <source>
        <dbReference type="ARBA" id="ARBA00012438"/>
    </source>
</evidence>
<dbReference type="CDD" id="cd00082">
    <property type="entry name" value="HisKA"/>
    <property type="match status" value="1"/>
</dbReference>
<dbReference type="SUPFAM" id="SSF158472">
    <property type="entry name" value="HAMP domain-like"/>
    <property type="match status" value="1"/>
</dbReference>
<evidence type="ECO:0000256" key="8">
    <source>
        <dbReference type="ARBA" id="ARBA00022741"/>
    </source>
</evidence>
<dbReference type="Pfam" id="PF02518">
    <property type="entry name" value="HATPase_c"/>
    <property type="match status" value="1"/>
</dbReference>
<dbReference type="PRINTS" id="PR00344">
    <property type="entry name" value="BCTRLSENSOR"/>
</dbReference>
<dbReference type="Pfam" id="PF00672">
    <property type="entry name" value="HAMP"/>
    <property type="match status" value="1"/>
</dbReference>
<comment type="subcellular location">
    <subcellularLocation>
        <location evidence="2">Cell membrane</location>
        <topology evidence="2">Multi-pass membrane protein</topology>
    </subcellularLocation>
</comment>
<dbReference type="InterPro" id="IPR005467">
    <property type="entry name" value="His_kinase_dom"/>
</dbReference>
<keyword evidence="18" id="KW-1185">Reference proteome</keyword>
<feature type="domain" description="Histidine kinase" evidence="15">
    <location>
        <begin position="278"/>
        <end position="509"/>
    </location>
</feature>
<keyword evidence="5" id="KW-0597">Phosphoprotein</keyword>
<dbReference type="Gene3D" id="3.30.565.10">
    <property type="entry name" value="Histidine kinase-like ATPase, C-terminal domain"/>
    <property type="match status" value="1"/>
</dbReference>
<dbReference type="PANTHER" id="PTHR43065">
    <property type="entry name" value="SENSOR HISTIDINE KINASE"/>
    <property type="match status" value="1"/>
</dbReference>
<dbReference type="InterPro" id="IPR003660">
    <property type="entry name" value="HAMP_dom"/>
</dbReference>
<dbReference type="InterPro" id="IPR029151">
    <property type="entry name" value="Sensor-like_sf"/>
</dbReference>
<feature type="transmembrane region" description="Helical" evidence="14">
    <location>
        <begin position="179"/>
        <end position="199"/>
    </location>
</feature>
<evidence type="ECO:0000313" key="17">
    <source>
        <dbReference type="EMBL" id="MFC7152833.1"/>
    </source>
</evidence>